<accession>A0A2U2DXN9</accession>
<reference evidence="6 7" key="1">
    <citation type="submission" date="2018-05" db="EMBL/GenBank/DDBJ databases">
        <title>The draft genome of strain NS-104.</title>
        <authorList>
            <person name="Hang P."/>
            <person name="Jiang J."/>
        </authorList>
    </citation>
    <scope>NUCLEOTIDE SEQUENCE [LARGE SCALE GENOMIC DNA]</scope>
    <source>
        <strain evidence="6 7">NS-104</strain>
    </source>
</reference>
<dbReference type="Gene3D" id="1.25.40.10">
    <property type="entry name" value="Tetratricopeptide repeat domain"/>
    <property type="match status" value="2"/>
</dbReference>
<dbReference type="InterPro" id="IPR029489">
    <property type="entry name" value="OGT/SEC/SPY_C"/>
</dbReference>
<comment type="pathway">
    <text evidence="1">Protein modification; protein glycosylation.</text>
</comment>
<dbReference type="Gene3D" id="3.40.50.11380">
    <property type="match status" value="1"/>
</dbReference>
<evidence type="ECO:0000256" key="3">
    <source>
        <dbReference type="ARBA" id="ARBA00022737"/>
    </source>
</evidence>
<dbReference type="EMBL" id="QFBC01000001">
    <property type="protein sequence ID" value="PWE58083.1"/>
    <property type="molecule type" value="Genomic_DNA"/>
</dbReference>
<keyword evidence="3" id="KW-0677">Repeat</keyword>
<name>A0A2U2DXN9_9HYPH</name>
<keyword evidence="7" id="KW-1185">Reference proteome</keyword>
<feature type="domain" description="O-GlcNAc transferase C-terminal" evidence="5">
    <location>
        <begin position="298"/>
        <end position="453"/>
    </location>
</feature>
<gene>
    <name evidence="6" type="ORF">DEM27_02530</name>
</gene>
<keyword evidence="2" id="KW-0808">Transferase</keyword>
<evidence type="ECO:0000313" key="6">
    <source>
        <dbReference type="EMBL" id="PWE58083.1"/>
    </source>
</evidence>
<protein>
    <recommendedName>
        <fullName evidence="5">O-GlcNAc transferase C-terminal domain-containing protein</fullName>
    </recommendedName>
</protein>
<dbReference type="Gene3D" id="3.40.50.2000">
    <property type="entry name" value="Glycogen Phosphorylase B"/>
    <property type="match status" value="1"/>
</dbReference>
<dbReference type="SUPFAM" id="SSF48452">
    <property type="entry name" value="TPR-like"/>
    <property type="match status" value="1"/>
</dbReference>
<proteinExistence type="predicted"/>
<dbReference type="InterPro" id="IPR011990">
    <property type="entry name" value="TPR-like_helical_dom_sf"/>
</dbReference>
<feature type="domain" description="O-GlcNAc transferase C-terminal" evidence="5">
    <location>
        <begin position="464"/>
        <end position="646"/>
    </location>
</feature>
<organism evidence="6 7">
    <name type="scientific">Metarhizobium album</name>
    <dbReference type="NCBI Taxonomy" id="2182425"/>
    <lineage>
        <taxon>Bacteria</taxon>
        <taxon>Pseudomonadati</taxon>
        <taxon>Pseudomonadota</taxon>
        <taxon>Alphaproteobacteria</taxon>
        <taxon>Hyphomicrobiales</taxon>
        <taxon>Rhizobiaceae</taxon>
        <taxon>Metarhizobium</taxon>
    </lineage>
</organism>
<evidence type="ECO:0000256" key="4">
    <source>
        <dbReference type="ARBA" id="ARBA00022803"/>
    </source>
</evidence>
<dbReference type="GO" id="GO:0016740">
    <property type="term" value="F:transferase activity"/>
    <property type="evidence" value="ECO:0007669"/>
    <property type="project" value="UniProtKB-KW"/>
</dbReference>
<sequence length="660" mass="72645">MAPREEKPWAPFFARAQAMPTAPVKSSLRQDNAARPCPKTRAIPMAALLDKAKQQYNRGDYKIALATLRRLIQQDRRNADAHILTATIHEQQDNRELAADFYASAMPLTANLKREVGFRAASHYLASGRSDRAFSVLLTLHGFFPDDPAVNHSICSILREASRYHEAAPFAVKLVSVGNGFENALNAGIVLSGLGRSEEAYPVLLKAQKERPDERLAVSELFWCASNLCDFPVADAMQAKLEAAYAVEGDKADIRENAFCALTWSANEAYHLAVARRTAEVMFPQVAARKAGLPDVRGRPIRIGYLSCDFFDHATMALFAGVLETHDRSRFEIHGFCHTPEKARQGVMRERFLKSVDRYTDILDLTDDQAAEAIAKSNIDILIDLKGFTQGNRLGIFCRRPAPVQVTYLGFPGSVAGVGIDYALTDSVVTPETSVPYYAESLLRLPASYQCNDASREAVVRSGDRAGHGLPDGVVVFCSFNQAQKIRSAVFAAWMRILSAVEGSVLWLVDHPAPVRENLRAAARTAGVDPDRLVFARQKPLTEHLRRVAEADIALDTAPYNGHTTTSDALWAGVPVITWKGTSFAGRVSESLLSAVGLPELVAEDLNGFVRLAVELAQDGNRRFRLRQTLIEVRSTAPLFDTVALTRAIEAHFETIVRDS</sequence>
<evidence type="ECO:0000256" key="1">
    <source>
        <dbReference type="ARBA" id="ARBA00004922"/>
    </source>
</evidence>
<dbReference type="PANTHER" id="PTHR44998:SF1">
    <property type="entry name" value="UDP-N-ACETYLGLUCOSAMINE--PEPTIDE N-ACETYLGLUCOSAMINYLTRANSFERASE 110 KDA SUBUNIT"/>
    <property type="match status" value="1"/>
</dbReference>
<comment type="caution">
    <text evidence="6">The sequence shown here is derived from an EMBL/GenBank/DDBJ whole genome shotgun (WGS) entry which is preliminary data.</text>
</comment>
<dbReference type="AlphaFoldDB" id="A0A2U2DXN9"/>
<evidence type="ECO:0000259" key="5">
    <source>
        <dbReference type="Pfam" id="PF13844"/>
    </source>
</evidence>
<dbReference type="Proteomes" id="UP000245252">
    <property type="component" value="Unassembled WGS sequence"/>
</dbReference>
<evidence type="ECO:0000313" key="7">
    <source>
        <dbReference type="Proteomes" id="UP000245252"/>
    </source>
</evidence>
<evidence type="ECO:0000256" key="2">
    <source>
        <dbReference type="ARBA" id="ARBA00022679"/>
    </source>
</evidence>
<dbReference type="PANTHER" id="PTHR44998">
    <property type="match status" value="1"/>
</dbReference>
<dbReference type="OrthoDB" id="146908at2"/>
<keyword evidence="4" id="KW-0802">TPR repeat</keyword>
<dbReference type="Pfam" id="PF13844">
    <property type="entry name" value="Glyco_transf_41"/>
    <property type="match status" value="2"/>
</dbReference>